<dbReference type="EMBL" id="JAVDQD010000001">
    <property type="protein sequence ID" value="MDR6237458.1"/>
    <property type="molecule type" value="Genomic_DNA"/>
</dbReference>
<accession>A0AAE3XK45</accession>
<feature type="compositionally biased region" description="Polar residues" evidence="1">
    <location>
        <begin position="1"/>
        <end position="14"/>
    </location>
</feature>
<protein>
    <recommendedName>
        <fullName evidence="2">eCIS core domain-containing protein</fullName>
    </recommendedName>
</protein>
<dbReference type="AlphaFoldDB" id="A0AAE3XK45"/>
<dbReference type="RefSeq" id="WP_309936923.1">
    <property type="nucleotide sequence ID" value="NZ_AP025305.1"/>
</dbReference>
<organism evidence="3 4">
    <name type="scientific">Aureibacter tunicatorum</name>
    <dbReference type="NCBI Taxonomy" id="866807"/>
    <lineage>
        <taxon>Bacteria</taxon>
        <taxon>Pseudomonadati</taxon>
        <taxon>Bacteroidota</taxon>
        <taxon>Cytophagia</taxon>
        <taxon>Cytophagales</taxon>
        <taxon>Persicobacteraceae</taxon>
        <taxon>Aureibacter</taxon>
    </lineage>
</organism>
<dbReference type="Proteomes" id="UP001185092">
    <property type="component" value="Unassembled WGS sequence"/>
</dbReference>
<evidence type="ECO:0000313" key="4">
    <source>
        <dbReference type="Proteomes" id="UP001185092"/>
    </source>
</evidence>
<sequence>MDKTAHQFQQNNAAQLKADQRMKANWIAQQKKKDNTITSENSKFESNQLGIAQLSAEMTAATSSDQFLAWNTPPPQQPTQLQKNEGSENIASSAKHTNNTGLPDNLKSGIENLSGYSMSDVKVHYNSDKPAQLQAHAYAQGTDIHLASGQEKHLPHEAWHVVQQKQGRVKPTKQMKGKVNINDDNGLEKEADIMGAKALSIGQSNGDMPTQLKDNDTLEIIQRQFAPAITSSKAHLRNGGQWGNKIGNDINSGSEIVVDRNQQMTQNRGLLSNVTWTKAVNVTGANWNWANHNGANTYIRNSRIGNDKAYPLNADDSFKPNGRAKSPKPKYNWHHHVGEFIEIEESYTDPNSKIAYVNNILRRVNPQTGQVVNNLSADEQRQLDDNAMLTYLKSRVKSTLENAINGLPWQDQLTTDHNIDKIIMYDDSSKALRWQRFGATISGTKYVSYLKWLLANDGPFHRIGEGAVSVRNSLEYWRKSLLPPNGDGVTIKSISLSGSDLHDSGLGVMFVKFNKANAGGGADYHAAGDHEVVVKPENRDLEHKFFGTEENSLANTINETLELDNADKLATYKQKVHANFGSMCEKVIGSDPQKIEQNEKMGLTQAVKEALVFVLVTGLTDLHHENVLWDNNGKPYLIDADNALKMKYMNPQTASLQTGFSDYGITKEQQDNIYNGADDYESSFLQALKDPNSQPQRRLLLKVKQAFANSRGRTVPIETKAWGGRLKAFILTRELGQDTDTYQNDPVSTKWEYCDKFADSLPEGKGVEAPGLEGEVGIRNGTNGNFQHDTEKAQIFADLTVGQIPFYVYRYDNGHILHNDQVIWHGQTIDERMAGLFERFPNQVTN</sequence>
<feature type="region of interest" description="Disordered" evidence="1">
    <location>
        <begin position="67"/>
        <end position="104"/>
    </location>
</feature>
<comment type="caution">
    <text evidence="3">The sequence shown here is derived from an EMBL/GenBank/DDBJ whole genome shotgun (WGS) entry which is preliminary data.</text>
</comment>
<feature type="domain" description="eCIS core" evidence="2">
    <location>
        <begin position="102"/>
        <end position="167"/>
    </location>
</feature>
<dbReference type="Pfam" id="PF13699">
    <property type="entry name" value="eCIS_core"/>
    <property type="match status" value="1"/>
</dbReference>
<keyword evidence="4" id="KW-1185">Reference proteome</keyword>
<dbReference type="InterPro" id="IPR025295">
    <property type="entry name" value="eCIS_core_dom"/>
</dbReference>
<reference evidence="3" key="1">
    <citation type="submission" date="2023-07" db="EMBL/GenBank/DDBJ databases">
        <title>Genomic Encyclopedia of Type Strains, Phase IV (KMG-IV): sequencing the most valuable type-strain genomes for metagenomic binning, comparative biology and taxonomic classification.</title>
        <authorList>
            <person name="Goeker M."/>
        </authorList>
    </citation>
    <scope>NUCLEOTIDE SEQUENCE</scope>
    <source>
        <strain evidence="3">DSM 26174</strain>
    </source>
</reference>
<feature type="compositionally biased region" description="Polar residues" evidence="1">
    <location>
        <begin position="83"/>
        <end position="102"/>
    </location>
</feature>
<evidence type="ECO:0000259" key="2">
    <source>
        <dbReference type="Pfam" id="PF13699"/>
    </source>
</evidence>
<proteinExistence type="predicted"/>
<evidence type="ECO:0000256" key="1">
    <source>
        <dbReference type="SAM" id="MobiDB-lite"/>
    </source>
</evidence>
<name>A0AAE3XK45_9BACT</name>
<gene>
    <name evidence="3" type="ORF">HNQ88_000434</name>
</gene>
<evidence type="ECO:0000313" key="3">
    <source>
        <dbReference type="EMBL" id="MDR6237458.1"/>
    </source>
</evidence>
<feature type="region of interest" description="Disordered" evidence="1">
    <location>
        <begin position="1"/>
        <end position="41"/>
    </location>
</feature>